<dbReference type="EMBL" id="LGYO01000015">
    <property type="protein sequence ID" value="KNZ42339.1"/>
    <property type="molecule type" value="Genomic_DNA"/>
</dbReference>
<protein>
    <submittedName>
        <fullName evidence="3">Rubredoxin</fullName>
    </submittedName>
</protein>
<evidence type="ECO:0000256" key="1">
    <source>
        <dbReference type="ARBA" id="ARBA00001965"/>
    </source>
</evidence>
<keyword evidence="4" id="KW-1185">Reference proteome</keyword>
<dbReference type="CDD" id="cd00729">
    <property type="entry name" value="rubredoxin_SM"/>
    <property type="match status" value="1"/>
</dbReference>
<dbReference type="Proteomes" id="UP000036873">
    <property type="component" value="Unassembled WGS sequence"/>
</dbReference>
<dbReference type="InterPro" id="IPR024934">
    <property type="entry name" value="Rubredoxin-like_dom"/>
</dbReference>
<accession>A0A0L6U1G7</accession>
<proteinExistence type="predicted"/>
<dbReference type="Gene3D" id="2.20.28.10">
    <property type="match status" value="1"/>
</dbReference>
<reference evidence="4" key="1">
    <citation type="submission" date="2015-07" db="EMBL/GenBank/DDBJ databases">
        <title>Draft genome sequence of Acetobacterium bakii DSM 8293, a potential psychrophilic chemical producer through syngas fermentation.</title>
        <authorList>
            <person name="Song Y."/>
            <person name="Hwang S."/>
            <person name="Cho B.-K."/>
        </authorList>
    </citation>
    <scope>NUCLEOTIDE SEQUENCE [LARGE SCALE GENOMIC DNA]</scope>
    <source>
        <strain evidence="4">DSM 8239</strain>
    </source>
</reference>
<dbReference type="GO" id="GO:0005506">
    <property type="term" value="F:iron ion binding"/>
    <property type="evidence" value="ECO:0007669"/>
    <property type="project" value="InterPro"/>
</dbReference>
<evidence type="ECO:0000313" key="3">
    <source>
        <dbReference type="EMBL" id="KNZ42339.1"/>
    </source>
</evidence>
<dbReference type="InterPro" id="IPR048574">
    <property type="entry name" value="RUBY_RBDX"/>
</dbReference>
<dbReference type="PROSITE" id="PS50903">
    <property type="entry name" value="RUBREDOXIN_LIKE"/>
    <property type="match status" value="1"/>
</dbReference>
<feature type="domain" description="Rubredoxin-like" evidence="2">
    <location>
        <begin position="2"/>
        <end position="36"/>
    </location>
</feature>
<evidence type="ECO:0000259" key="2">
    <source>
        <dbReference type="PROSITE" id="PS50903"/>
    </source>
</evidence>
<dbReference type="SUPFAM" id="SSF57802">
    <property type="entry name" value="Rubredoxin-like"/>
    <property type="match status" value="1"/>
</dbReference>
<name>A0A0L6U1G7_9FIRM</name>
<dbReference type="AlphaFoldDB" id="A0A0L6U1G7"/>
<comment type="cofactor">
    <cofactor evidence="1">
        <name>Fe(3+)</name>
        <dbReference type="ChEBI" id="CHEBI:29034"/>
    </cofactor>
</comment>
<dbReference type="PATRIC" id="fig|52689.4.peg.466"/>
<sequence length="111" mass="12279">MKKLWKCSVCGYTMEGAEAPENCPKCGAPREQFTELSEEAAKKVYDSYVTNDLHMELAVLAEKMIHLSRKGIEINLDPACLAIFQSAEAAGYVIKEKSKAEIAGHISKGKW</sequence>
<gene>
    <name evidence="3" type="ORF">AKG39_06800</name>
</gene>
<evidence type="ECO:0000313" key="4">
    <source>
        <dbReference type="Proteomes" id="UP000036873"/>
    </source>
</evidence>
<dbReference type="Pfam" id="PF21349">
    <property type="entry name" value="RUBY_RBDX"/>
    <property type="match status" value="1"/>
</dbReference>
<dbReference type="RefSeq" id="WP_050739628.1">
    <property type="nucleotide sequence ID" value="NZ_LGYO01000015.1"/>
</dbReference>
<organism evidence="3 4">
    <name type="scientific">Acetobacterium bakii</name>
    <dbReference type="NCBI Taxonomy" id="52689"/>
    <lineage>
        <taxon>Bacteria</taxon>
        <taxon>Bacillati</taxon>
        <taxon>Bacillota</taxon>
        <taxon>Clostridia</taxon>
        <taxon>Eubacteriales</taxon>
        <taxon>Eubacteriaceae</taxon>
        <taxon>Acetobacterium</taxon>
    </lineage>
</organism>
<comment type="caution">
    <text evidence="3">The sequence shown here is derived from an EMBL/GenBank/DDBJ whole genome shotgun (WGS) entry which is preliminary data.</text>
</comment>
<dbReference type="OrthoDB" id="9805587at2"/>